<dbReference type="InterPro" id="IPR015876">
    <property type="entry name" value="Acyl-CoA_DS"/>
</dbReference>
<dbReference type="Pfam" id="PF00487">
    <property type="entry name" value="FA_desaturase"/>
    <property type="match status" value="1"/>
</dbReference>
<evidence type="ECO:0000256" key="6">
    <source>
        <dbReference type="ARBA" id="ARBA00022989"/>
    </source>
</evidence>
<keyword evidence="11" id="KW-0275">Fatty acid biosynthesis</keyword>
<gene>
    <name evidence="15" type="ORF">CUV01_01915</name>
</gene>
<evidence type="ECO:0000256" key="4">
    <source>
        <dbReference type="ARBA" id="ARBA00022692"/>
    </source>
</evidence>
<dbReference type="GO" id="GO:0016717">
    <property type="term" value="F:oxidoreductase activity, acting on paired donors, with oxidation of a pair of donors resulting in the reduction of molecular oxygen to two molecules of water"/>
    <property type="evidence" value="ECO:0007669"/>
    <property type="project" value="InterPro"/>
</dbReference>
<keyword evidence="7" id="KW-0560">Oxidoreductase</keyword>
<dbReference type="OrthoDB" id="19906at2"/>
<keyword evidence="9" id="KW-0443">Lipid metabolism</keyword>
<keyword evidence="8" id="KW-0408">Iron</keyword>
<keyword evidence="6 13" id="KW-1133">Transmembrane helix</keyword>
<dbReference type="GO" id="GO:0006633">
    <property type="term" value="P:fatty acid biosynthetic process"/>
    <property type="evidence" value="ECO:0007669"/>
    <property type="project" value="UniProtKB-KW"/>
</dbReference>
<dbReference type="RefSeq" id="WP_101458992.1">
    <property type="nucleotide sequence ID" value="NZ_CP025408.1"/>
</dbReference>
<keyword evidence="3" id="KW-0444">Lipid biosynthesis</keyword>
<evidence type="ECO:0000256" key="9">
    <source>
        <dbReference type="ARBA" id="ARBA00023098"/>
    </source>
</evidence>
<evidence type="ECO:0000259" key="14">
    <source>
        <dbReference type="Pfam" id="PF00487"/>
    </source>
</evidence>
<evidence type="ECO:0000256" key="3">
    <source>
        <dbReference type="ARBA" id="ARBA00022516"/>
    </source>
</evidence>
<protein>
    <submittedName>
        <fullName evidence="15">Acyl-CoA desaturase</fullName>
    </submittedName>
</protein>
<dbReference type="PANTHER" id="PTHR11351">
    <property type="entry name" value="ACYL-COA DESATURASE"/>
    <property type="match status" value="1"/>
</dbReference>
<feature type="transmembrane region" description="Helical" evidence="13">
    <location>
        <begin position="197"/>
        <end position="224"/>
    </location>
</feature>
<evidence type="ECO:0000256" key="10">
    <source>
        <dbReference type="ARBA" id="ARBA00023136"/>
    </source>
</evidence>
<dbReference type="AlphaFoldDB" id="A0A2K9ESX5"/>
<evidence type="ECO:0000313" key="15">
    <source>
        <dbReference type="EMBL" id="AUH32314.1"/>
    </source>
</evidence>
<evidence type="ECO:0000256" key="5">
    <source>
        <dbReference type="ARBA" id="ARBA00022832"/>
    </source>
</evidence>
<dbReference type="KEGG" id="paro:CUV01_01915"/>
<evidence type="ECO:0000256" key="11">
    <source>
        <dbReference type="ARBA" id="ARBA00023160"/>
    </source>
</evidence>
<organism evidence="15 16">
    <name type="scientific">Paracoccus tegillarcae</name>
    <dbReference type="NCBI Taxonomy" id="1529068"/>
    <lineage>
        <taxon>Bacteria</taxon>
        <taxon>Pseudomonadati</taxon>
        <taxon>Pseudomonadota</taxon>
        <taxon>Alphaproteobacteria</taxon>
        <taxon>Rhodobacterales</taxon>
        <taxon>Paracoccaceae</taxon>
        <taxon>Paracoccus</taxon>
    </lineage>
</organism>
<feature type="transmembrane region" description="Helical" evidence="13">
    <location>
        <begin position="104"/>
        <end position="122"/>
    </location>
</feature>
<keyword evidence="4 13" id="KW-0812">Transmembrane</keyword>
<evidence type="ECO:0000256" key="2">
    <source>
        <dbReference type="ARBA" id="ARBA00008749"/>
    </source>
</evidence>
<feature type="transmembrane region" description="Helical" evidence="13">
    <location>
        <begin position="45"/>
        <end position="62"/>
    </location>
</feature>
<feature type="transmembrane region" description="Helical" evidence="13">
    <location>
        <begin position="68"/>
        <end position="92"/>
    </location>
</feature>
<dbReference type="InterPro" id="IPR005804">
    <property type="entry name" value="FA_desaturase_dom"/>
</dbReference>
<evidence type="ECO:0000256" key="8">
    <source>
        <dbReference type="ARBA" id="ARBA00023004"/>
    </source>
</evidence>
<dbReference type="EMBL" id="CP025408">
    <property type="protein sequence ID" value="AUH32314.1"/>
    <property type="molecule type" value="Genomic_DNA"/>
</dbReference>
<keyword evidence="16" id="KW-1185">Reference proteome</keyword>
<evidence type="ECO:0000256" key="13">
    <source>
        <dbReference type="SAM" id="Phobius"/>
    </source>
</evidence>
<feature type="region of interest" description="Disordered" evidence="12">
    <location>
        <begin position="306"/>
        <end position="325"/>
    </location>
</feature>
<comment type="similarity">
    <text evidence="2">Belongs to the fatty acid desaturase type 2 family.</text>
</comment>
<name>A0A2K9ESX5_9RHOB</name>
<feature type="domain" description="Fatty acid desaturase" evidence="14">
    <location>
        <begin position="64"/>
        <end position="269"/>
    </location>
</feature>
<dbReference type="PANTHER" id="PTHR11351:SF31">
    <property type="entry name" value="DESATURASE 1, ISOFORM A-RELATED"/>
    <property type="match status" value="1"/>
</dbReference>
<sequence length="325" mass="35929">MTSAGRPTDSFSQDHRPVLRATGRVVPLPDTSATDGRIVLAPAKAAWLAAHGLGGLAAILFFPQWSALAVFVLLTGGTICAGHSVGMHRLLIHRSFRAPRPVEYLLVWLGVLVGMAGPFGMVRAHDMRDWHQRQAVCPPHPSHDAGFWRDAWWQLCCEFRLTHPPRLNYGPELENSGFYRIVERSWMAQQLIVAVPLYLLGGWAFVLWGVCLRVFVSLVGHWAVGHYAHRRGEQIWPAPQMSVQGYNLKGLGLITFGENWHANHHAFPDSARLGLGPGQFDPGFVFVRLLERLGLARDIKLPEDEALAMTPPSPAPSAVAMQRSG</sequence>
<evidence type="ECO:0000256" key="12">
    <source>
        <dbReference type="SAM" id="MobiDB-lite"/>
    </source>
</evidence>
<comment type="subcellular location">
    <subcellularLocation>
        <location evidence="1">Membrane</location>
        <topology evidence="1">Multi-pass membrane protein</topology>
    </subcellularLocation>
</comment>
<evidence type="ECO:0000256" key="1">
    <source>
        <dbReference type="ARBA" id="ARBA00004141"/>
    </source>
</evidence>
<keyword evidence="10 13" id="KW-0472">Membrane</keyword>
<proteinExistence type="inferred from homology"/>
<reference evidence="15 16" key="1">
    <citation type="submission" date="2017-12" db="EMBL/GenBank/DDBJ databases">
        <authorList>
            <person name="Hurst M.R.H."/>
        </authorList>
    </citation>
    <scope>NUCLEOTIDE SEQUENCE [LARGE SCALE GENOMIC DNA]</scope>
    <source>
        <strain evidence="15 16">BM15</strain>
    </source>
</reference>
<dbReference type="CDD" id="cd03505">
    <property type="entry name" value="Delta9-FADS-like"/>
    <property type="match status" value="1"/>
</dbReference>
<evidence type="ECO:0000313" key="16">
    <source>
        <dbReference type="Proteomes" id="UP000233742"/>
    </source>
</evidence>
<dbReference type="GO" id="GO:0016020">
    <property type="term" value="C:membrane"/>
    <property type="evidence" value="ECO:0007669"/>
    <property type="project" value="UniProtKB-SubCell"/>
</dbReference>
<keyword evidence="5" id="KW-0276">Fatty acid metabolism</keyword>
<evidence type="ECO:0000256" key="7">
    <source>
        <dbReference type="ARBA" id="ARBA00023002"/>
    </source>
</evidence>
<accession>A0A2K9ESX5</accession>
<dbReference type="Proteomes" id="UP000233742">
    <property type="component" value="Chromosome"/>
</dbReference>